<gene>
    <name evidence="2" type="ORF">MD535_13125</name>
</gene>
<reference evidence="2" key="1">
    <citation type="submission" date="2022-02" db="EMBL/GenBank/DDBJ databases">
        <title>Vibrio sp. nov, a new bacterium isolated from seawater.</title>
        <authorList>
            <person name="Yuan Y."/>
        </authorList>
    </citation>
    <scope>NUCLEOTIDE SEQUENCE</scope>
    <source>
        <strain evidence="2">ZSDZ65</strain>
    </source>
</reference>
<dbReference type="EMBL" id="JAKRRY010000016">
    <property type="protein sequence ID" value="MCW8346940.1"/>
    <property type="molecule type" value="Genomic_DNA"/>
</dbReference>
<evidence type="ECO:0000313" key="2">
    <source>
        <dbReference type="EMBL" id="MCW8346940.1"/>
    </source>
</evidence>
<protein>
    <submittedName>
        <fullName evidence="2">Chromosome partitioning protein ParA</fullName>
    </submittedName>
</protein>
<keyword evidence="1" id="KW-0175">Coiled coil</keyword>
<organism evidence="2 3">
    <name type="scientific">Vibrio qingdaonensis</name>
    <dbReference type="NCBI Taxonomy" id="2829491"/>
    <lineage>
        <taxon>Bacteria</taxon>
        <taxon>Pseudomonadati</taxon>
        <taxon>Pseudomonadota</taxon>
        <taxon>Gammaproteobacteria</taxon>
        <taxon>Vibrionales</taxon>
        <taxon>Vibrionaceae</taxon>
        <taxon>Vibrio</taxon>
    </lineage>
</organism>
<dbReference type="RefSeq" id="WP_265675478.1">
    <property type="nucleotide sequence ID" value="NZ_JAKRRY010000016.1"/>
</dbReference>
<sequence length="322" mass="36691">MKRFSLIIVSVVLAGTALLSMSLFSTKKQQSENQIVTAIIADEPPRPDYDAPAFSTIGGAKGMKQPVHKTSATMPTLAEQLNTLKGRAFVREIDGFWRTCISEQNCDNLLSELETYLSHDRYELVKNFQQLNNQWQQSIGNLLFDEQQTLASRIAQLKADAHRIWGPLASVILDDEFALYDFSLQAEQLNNEPIQNYLASFEELLQTWQGKEQALGLDSNQAKFERAVALIPNAIDEAERQAIVNKLKQTYLTPAESDAIDTRQHQVTQQQSLVRDYQSELQQLESELSQQRATIYANLSALQWQQHHQQQIANFRREFFAD</sequence>
<evidence type="ECO:0000313" key="3">
    <source>
        <dbReference type="Proteomes" id="UP001155587"/>
    </source>
</evidence>
<name>A0A9X3HWR3_9VIBR</name>
<evidence type="ECO:0000256" key="1">
    <source>
        <dbReference type="SAM" id="Coils"/>
    </source>
</evidence>
<comment type="caution">
    <text evidence="2">The sequence shown here is derived from an EMBL/GenBank/DDBJ whole genome shotgun (WGS) entry which is preliminary data.</text>
</comment>
<dbReference type="AlphaFoldDB" id="A0A9X3HWR3"/>
<feature type="coiled-coil region" evidence="1">
    <location>
        <begin position="267"/>
        <end position="294"/>
    </location>
</feature>
<dbReference type="Proteomes" id="UP001155587">
    <property type="component" value="Unassembled WGS sequence"/>
</dbReference>
<keyword evidence="3" id="KW-1185">Reference proteome</keyword>
<proteinExistence type="predicted"/>
<accession>A0A9X3HWR3</accession>